<dbReference type="AlphaFoldDB" id="A0AAD9JSA6"/>
<gene>
    <name evidence="2" type="ORF">LSH36_173g01014</name>
</gene>
<name>A0AAD9JSA6_9ANNE</name>
<protein>
    <submittedName>
        <fullName evidence="2">Uncharacterized protein</fullName>
    </submittedName>
</protein>
<organism evidence="2 3">
    <name type="scientific">Paralvinella palmiformis</name>
    <dbReference type="NCBI Taxonomy" id="53620"/>
    <lineage>
        <taxon>Eukaryota</taxon>
        <taxon>Metazoa</taxon>
        <taxon>Spiralia</taxon>
        <taxon>Lophotrochozoa</taxon>
        <taxon>Annelida</taxon>
        <taxon>Polychaeta</taxon>
        <taxon>Sedentaria</taxon>
        <taxon>Canalipalpata</taxon>
        <taxon>Terebellida</taxon>
        <taxon>Terebelliformia</taxon>
        <taxon>Alvinellidae</taxon>
        <taxon>Paralvinella</taxon>
    </lineage>
</organism>
<dbReference type="EMBL" id="JAODUP010000173">
    <property type="protein sequence ID" value="KAK2158292.1"/>
    <property type="molecule type" value="Genomic_DNA"/>
</dbReference>
<evidence type="ECO:0000256" key="1">
    <source>
        <dbReference type="SAM" id="MobiDB-lite"/>
    </source>
</evidence>
<sequence>MTLADVRRKETDRLQFYTQVCRHQTIDSPGPGKHPFSNHGPQHAATSSRMSGRCRCRVINICPGNRPFINTQQALTIISALNINKRVPLSGAVSFIYDEASRNETRRRRSIGQVRLGIQLYGSRQYDVFVYVQ</sequence>
<proteinExistence type="predicted"/>
<evidence type="ECO:0000313" key="2">
    <source>
        <dbReference type="EMBL" id="KAK2158292.1"/>
    </source>
</evidence>
<accession>A0AAD9JSA6</accession>
<dbReference type="Proteomes" id="UP001208570">
    <property type="component" value="Unassembled WGS sequence"/>
</dbReference>
<evidence type="ECO:0000313" key="3">
    <source>
        <dbReference type="Proteomes" id="UP001208570"/>
    </source>
</evidence>
<reference evidence="2" key="1">
    <citation type="journal article" date="2023" name="Mol. Biol. Evol.">
        <title>Third-Generation Sequencing Reveals the Adaptive Role of the Epigenome in Three Deep-Sea Polychaetes.</title>
        <authorList>
            <person name="Perez M."/>
            <person name="Aroh O."/>
            <person name="Sun Y."/>
            <person name="Lan Y."/>
            <person name="Juniper S.K."/>
            <person name="Young C.R."/>
            <person name="Angers B."/>
            <person name="Qian P.Y."/>
        </authorList>
    </citation>
    <scope>NUCLEOTIDE SEQUENCE</scope>
    <source>
        <strain evidence="2">P08H-3</strain>
    </source>
</reference>
<keyword evidence="3" id="KW-1185">Reference proteome</keyword>
<comment type="caution">
    <text evidence="2">The sequence shown here is derived from an EMBL/GenBank/DDBJ whole genome shotgun (WGS) entry which is preliminary data.</text>
</comment>
<feature type="region of interest" description="Disordered" evidence="1">
    <location>
        <begin position="27"/>
        <end position="47"/>
    </location>
</feature>